<dbReference type="Proteomes" id="UP000728647">
    <property type="component" value="Unassembled WGS sequence"/>
</dbReference>
<dbReference type="InterPro" id="IPR036374">
    <property type="entry name" value="OxRdtase_Mopterin-bd_sf"/>
</dbReference>
<dbReference type="InterPro" id="IPR000572">
    <property type="entry name" value="OxRdtase_Mopterin-bd_dom"/>
</dbReference>
<dbReference type="SUPFAM" id="SSF56524">
    <property type="entry name" value="Oxidoreductase molybdopterin-binding domain"/>
    <property type="match status" value="1"/>
</dbReference>
<evidence type="ECO:0000313" key="3">
    <source>
        <dbReference type="Proteomes" id="UP000728647"/>
    </source>
</evidence>
<evidence type="ECO:0000259" key="1">
    <source>
        <dbReference type="Pfam" id="PF00174"/>
    </source>
</evidence>
<reference evidence="2" key="1">
    <citation type="submission" date="2020-06" db="EMBL/GenBank/DDBJ databases">
        <title>Haloterrigena sp. nov., an extremely halophilic archaeon isolated from a saline sediment.</title>
        <authorList>
            <person name="Liu B.-B."/>
        </authorList>
    </citation>
    <scope>NUCLEOTIDE SEQUENCE</scope>
    <source>
        <strain evidence="2">SYSU A121-1</strain>
    </source>
</reference>
<dbReference type="Gene3D" id="3.90.420.10">
    <property type="entry name" value="Oxidoreductase, molybdopterin-binding domain"/>
    <property type="match status" value="1"/>
</dbReference>
<dbReference type="RefSeq" id="WP_174702665.1">
    <property type="nucleotide sequence ID" value="NZ_JABURA010000001.1"/>
</dbReference>
<evidence type="ECO:0000313" key="2">
    <source>
        <dbReference type="EMBL" id="NUB92786.1"/>
    </source>
</evidence>
<feature type="domain" description="Oxidoreductase molybdopterin-binding" evidence="1">
    <location>
        <begin position="23"/>
        <end position="166"/>
    </location>
</feature>
<name>A0A8J8KGR3_9EURY</name>
<dbReference type="AlphaFoldDB" id="A0A8J8KGR3"/>
<dbReference type="PANTHER" id="PTHR43032:SF4">
    <property type="entry name" value="OXIDOREDUCTASE MOLYBDOPTERIN-BINDING DOMAIN-CONTAINING PROTEIN"/>
    <property type="match status" value="1"/>
</dbReference>
<protein>
    <submittedName>
        <fullName evidence="2">Molybdopterin-dependent oxidoreductase</fullName>
    </submittedName>
</protein>
<organism evidence="2 3">
    <name type="scientific">Haloterrigena gelatinilytica</name>
    <dbReference type="NCBI Taxonomy" id="2741724"/>
    <lineage>
        <taxon>Archaea</taxon>
        <taxon>Methanobacteriati</taxon>
        <taxon>Methanobacteriota</taxon>
        <taxon>Stenosarchaea group</taxon>
        <taxon>Halobacteria</taxon>
        <taxon>Halobacteriales</taxon>
        <taxon>Natrialbaceae</taxon>
        <taxon>Haloterrigena</taxon>
    </lineage>
</organism>
<comment type="caution">
    <text evidence="2">The sequence shown here is derived from an EMBL/GenBank/DDBJ whole genome shotgun (WGS) entry which is preliminary data.</text>
</comment>
<dbReference type="CDD" id="cd00321">
    <property type="entry name" value="SO_family_Moco"/>
    <property type="match status" value="1"/>
</dbReference>
<proteinExistence type="predicted"/>
<gene>
    <name evidence="2" type="ORF">HT576_17405</name>
</gene>
<sequence>MCAPAGFSIGGVPTPVTDLRSHPVPDAVDAEAWTLRVTGAVDRSLRLTAAALESFPLETVTADFACAEGWVADGLAWRGIRVGELLERAGPSAEAEHALVRAMDGDYACSFPLETLSDALLAVELDGEPLPVAHGGPARLVPTGPGRDCWESVKWVSEIRVGETPFPDADTAKETALSRLG</sequence>
<dbReference type="PANTHER" id="PTHR43032">
    <property type="entry name" value="PROTEIN-METHIONINE-SULFOXIDE REDUCTASE"/>
    <property type="match status" value="1"/>
</dbReference>
<dbReference type="Pfam" id="PF00174">
    <property type="entry name" value="Oxidored_molyb"/>
    <property type="match status" value="1"/>
</dbReference>
<dbReference type="OrthoDB" id="24039at2157"/>
<dbReference type="EMBL" id="JABURA010000001">
    <property type="protein sequence ID" value="NUB92786.1"/>
    <property type="molecule type" value="Genomic_DNA"/>
</dbReference>
<accession>A0A8J8KGR3</accession>